<sequence>MRTAGIDPVHRLLVEARRLVVEDDPPVAHPDDPVGVFLGLGHVVDVDKDRQLQLSGEVAQEAHDLLGCLGVERGRRLVRQQDLGVLHQRAHDADALALAARQLVGAGVGVVGDADALHQFVGAADVLLGIAPHDRRPGRDVAQPAGLHVLHHRQAIHEVEALEHHADLAPRRPQVPAAQLRQLGSVELDRARGRLDQTVDAAQQRRLARPGRADDGHDAFALDGQVEVLQDRVSAAVAFDEVGDLQHEMLRCRTGARRRRPDSAIIPRRGLRVCTPRHSRSGSDGSPPTGPRR</sequence>
<name>W4HFY6_9RHOB</name>
<gene>
    <name evidence="2" type="ORF">ATO8_19149</name>
</gene>
<reference evidence="2 3" key="1">
    <citation type="journal article" date="2014" name="Antonie Van Leeuwenhoek">
        <title>Roseivivax atlanticus sp. nov., isolated from surface seawater of the Atlantic Ocean.</title>
        <authorList>
            <person name="Li G."/>
            <person name="Lai Q."/>
            <person name="Liu X."/>
            <person name="Sun F."/>
            <person name="Shao Z."/>
        </authorList>
    </citation>
    <scope>NUCLEOTIDE SEQUENCE [LARGE SCALE GENOMIC DNA]</scope>
    <source>
        <strain evidence="2 3">22II-s10s</strain>
    </source>
</reference>
<evidence type="ECO:0000256" key="1">
    <source>
        <dbReference type="SAM" id="MobiDB-lite"/>
    </source>
</evidence>
<proteinExistence type="predicted"/>
<organism evidence="2 3">
    <name type="scientific">Roseivivax marinus</name>
    <dbReference type="NCBI Taxonomy" id="1379903"/>
    <lineage>
        <taxon>Bacteria</taxon>
        <taxon>Pseudomonadati</taxon>
        <taxon>Pseudomonadota</taxon>
        <taxon>Alphaproteobacteria</taxon>
        <taxon>Rhodobacterales</taxon>
        <taxon>Roseobacteraceae</taxon>
        <taxon>Roseivivax</taxon>
    </lineage>
</organism>
<dbReference type="eggNOG" id="ENOG50339WX">
    <property type="taxonomic scope" value="Bacteria"/>
</dbReference>
<feature type="region of interest" description="Disordered" evidence="1">
    <location>
        <begin position="255"/>
        <end position="293"/>
    </location>
</feature>
<feature type="compositionally biased region" description="Basic residues" evidence="1">
    <location>
        <begin position="269"/>
        <end position="280"/>
    </location>
</feature>
<dbReference type="AlphaFoldDB" id="W4HFY6"/>
<dbReference type="AntiFam" id="ANF00142">
    <property type="entry name" value="Shadow ORF (opposite yadG)"/>
</dbReference>
<evidence type="ECO:0000313" key="2">
    <source>
        <dbReference type="EMBL" id="ETW11056.1"/>
    </source>
</evidence>
<accession>W4HFY6</accession>
<keyword evidence="3" id="KW-1185">Reference proteome</keyword>
<dbReference type="AntiFam" id="ANF00095">
    <property type="entry name" value="Shadow ORF (opposite ABC transporters)"/>
</dbReference>
<protein>
    <submittedName>
        <fullName evidence="2">6-pyruvoyl-tetrahydropterin synthase</fullName>
    </submittedName>
</protein>
<dbReference type="Proteomes" id="UP000019063">
    <property type="component" value="Unassembled WGS sequence"/>
</dbReference>
<evidence type="ECO:0000313" key="3">
    <source>
        <dbReference type="Proteomes" id="UP000019063"/>
    </source>
</evidence>
<dbReference type="EMBL" id="AQQW01000017">
    <property type="protein sequence ID" value="ETW11056.1"/>
    <property type="molecule type" value="Genomic_DNA"/>
</dbReference>
<comment type="caution">
    <text evidence="2">The sequence shown here is derived from an EMBL/GenBank/DDBJ whole genome shotgun (WGS) entry which is preliminary data.</text>
</comment>